<dbReference type="InterPro" id="IPR006059">
    <property type="entry name" value="SBP"/>
</dbReference>
<dbReference type="EMBL" id="CP138359">
    <property type="protein sequence ID" value="WPF81786.1"/>
    <property type="molecule type" value="Genomic_DNA"/>
</dbReference>
<keyword evidence="6" id="KW-1185">Reference proteome</keyword>
<feature type="compositionally biased region" description="Low complexity" evidence="4">
    <location>
        <begin position="62"/>
        <end position="73"/>
    </location>
</feature>
<dbReference type="InterPro" id="IPR006061">
    <property type="entry name" value="SBP_1_CS"/>
</dbReference>
<dbReference type="Pfam" id="PF01547">
    <property type="entry name" value="SBP_bac_1"/>
    <property type="match status" value="1"/>
</dbReference>
<dbReference type="PANTHER" id="PTHR43649:SF29">
    <property type="entry name" value="OSMOPROTECTIVE COMPOUNDS-BINDING PROTEIN GGTB"/>
    <property type="match status" value="1"/>
</dbReference>
<evidence type="ECO:0000256" key="2">
    <source>
        <dbReference type="ARBA" id="ARBA00022448"/>
    </source>
</evidence>
<name>A0AAF0Z7D1_9MICO</name>
<keyword evidence="3" id="KW-0732">Signal</keyword>
<proteinExistence type="inferred from homology"/>
<dbReference type="RefSeq" id="WP_319156600.1">
    <property type="nucleotide sequence ID" value="NZ_CP138359.1"/>
</dbReference>
<dbReference type="Gene3D" id="3.40.190.10">
    <property type="entry name" value="Periplasmic binding protein-like II"/>
    <property type="match status" value="2"/>
</dbReference>
<evidence type="ECO:0000313" key="6">
    <source>
        <dbReference type="Proteomes" id="UP001304340"/>
    </source>
</evidence>
<dbReference type="InterPro" id="IPR050490">
    <property type="entry name" value="Bact_solute-bd_prot1"/>
</dbReference>
<dbReference type="SUPFAM" id="SSF53850">
    <property type="entry name" value="Periplasmic binding protein-like II"/>
    <property type="match status" value="1"/>
</dbReference>
<dbReference type="PANTHER" id="PTHR43649">
    <property type="entry name" value="ARABINOSE-BINDING PROTEIN-RELATED"/>
    <property type="match status" value="1"/>
</dbReference>
<accession>A0AAF0Z7D1</accession>
<gene>
    <name evidence="5" type="ORF">SANBI_003100</name>
</gene>
<dbReference type="PROSITE" id="PS01037">
    <property type="entry name" value="SBP_BACTERIAL_1"/>
    <property type="match status" value="1"/>
</dbReference>
<dbReference type="AlphaFoldDB" id="A0AAF0Z7D1"/>
<organism evidence="5 6">
    <name type="scientific">Sanguibacter biliveldensis</name>
    <dbReference type="NCBI Taxonomy" id="3030830"/>
    <lineage>
        <taxon>Bacteria</taxon>
        <taxon>Bacillati</taxon>
        <taxon>Actinomycetota</taxon>
        <taxon>Actinomycetes</taxon>
        <taxon>Micrococcales</taxon>
        <taxon>Sanguibacteraceae</taxon>
        <taxon>Sanguibacter</taxon>
    </lineage>
</organism>
<protein>
    <submittedName>
        <fullName evidence="5">Extracellular solute-binding protein</fullName>
    </submittedName>
</protein>
<dbReference type="KEGG" id="sbil:SANBI_003100"/>
<dbReference type="GO" id="GO:0055085">
    <property type="term" value="P:transmembrane transport"/>
    <property type="evidence" value="ECO:0007669"/>
    <property type="project" value="InterPro"/>
</dbReference>
<sequence length="491" mass="52833">MTHDDVTPHSTRDESRRVARARRGRSPGPGHEDPLDPGPGSGPEQRSGPGTAVNQPRPARSGRPLPATRPGRATRTAASLVAVALAVGTLAACGPDDDGTVTLNFFQFKPEAVAQFDEIIEGFEAENPGIEVVQNHVPNADTALRTLLVKDKIPDVMTLNAGATFGELARAGVFADVTDLPVMSTVADAPVKIVTDLGQHDDEISGVPFALAASSIIYNKTIFAEHDVEVPQTWDELLAAADTFQSAGVTPFYGTLKDQWTVLPSFNNLAGALQPDGFFDDLRALGTDAGPGSEPSFSTDYREATEKLVTLFSYNQPNRDSRDYNAGNKAFADGESAMYLQGTYAIAPILENNPDLDLGTFPYPVTDDPEDTVLVTGVDVVLAIGRDTPHRAEVEKFVEYMMRPENVDAYGAAQSTFSPLVDAAPSTNPYLAGLDDYVEQGRIIGYVDHQIPAAVPLQPMLQQLIIDGDVDTFLTHLDSEWRKVAARSNQR</sequence>
<keyword evidence="2" id="KW-0813">Transport</keyword>
<reference evidence="6" key="1">
    <citation type="submission" date="2023-11" db="EMBL/GenBank/DDBJ databases">
        <authorList>
            <person name="Helweg L.P."/>
            <person name="Kiel A."/>
            <person name="Hitz F."/>
            <person name="Ruckert-Reed C."/>
            <person name="Busche T."/>
            <person name="Kaltschmidt B."/>
            <person name="Kaltschmidt C."/>
        </authorList>
    </citation>
    <scope>NUCLEOTIDE SEQUENCE [LARGE SCALE GENOMIC DNA]</scope>
    <source>
        <strain evidence="6">4.1</strain>
    </source>
</reference>
<feature type="region of interest" description="Disordered" evidence="4">
    <location>
        <begin position="1"/>
        <end position="73"/>
    </location>
</feature>
<evidence type="ECO:0000256" key="4">
    <source>
        <dbReference type="SAM" id="MobiDB-lite"/>
    </source>
</evidence>
<feature type="compositionally biased region" description="Basic and acidic residues" evidence="4">
    <location>
        <begin position="1"/>
        <end position="17"/>
    </location>
</feature>
<evidence type="ECO:0000256" key="1">
    <source>
        <dbReference type="ARBA" id="ARBA00008520"/>
    </source>
</evidence>
<evidence type="ECO:0000313" key="5">
    <source>
        <dbReference type="EMBL" id="WPF81786.1"/>
    </source>
</evidence>
<comment type="similarity">
    <text evidence="1">Belongs to the bacterial solute-binding protein 1 family.</text>
</comment>
<evidence type="ECO:0000256" key="3">
    <source>
        <dbReference type="ARBA" id="ARBA00022729"/>
    </source>
</evidence>
<dbReference type="Proteomes" id="UP001304340">
    <property type="component" value="Chromosome"/>
</dbReference>